<accession>A0A2P8FVH9</accession>
<gene>
    <name evidence="2" type="ORF">CLV60_111170</name>
</gene>
<proteinExistence type="predicted"/>
<dbReference type="RefSeq" id="WP_106597616.1">
    <property type="nucleotide sequence ID" value="NZ_PYAS01000011.1"/>
</dbReference>
<dbReference type="OrthoDB" id="961031at2"/>
<evidence type="ECO:0000259" key="1">
    <source>
        <dbReference type="Pfam" id="PF12728"/>
    </source>
</evidence>
<dbReference type="InterPro" id="IPR041657">
    <property type="entry name" value="HTH_17"/>
</dbReference>
<dbReference type="AlphaFoldDB" id="A0A2P8FVH9"/>
<organism evidence="2 3">
    <name type="scientific">Dyadobacter jiangsuensis</name>
    <dbReference type="NCBI Taxonomy" id="1591085"/>
    <lineage>
        <taxon>Bacteria</taxon>
        <taxon>Pseudomonadati</taxon>
        <taxon>Bacteroidota</taxon>
        <taxon>Cytophagia</taxon>
        <taxon>Cytophagales</taxon>
        <taxon>Spirosomataceae</taxon>
        <taxon>Dyadobacter</taxon>
    </lineage>
</organism>
<evidence type="ECO:0000313" key="2">
    <source>
        <dbReference type="EMBL" id="PSL25719.1"/>
    </source>
</evidence>
<reference evidence="2 3" key="1">
    <citation type="submission" date="2018-03" db="EMBL/GenBank/DDBJ databases">
        <title>Genomic Encyclopedia of Archaeal and Bacterial Type Strains, Phase II (KMG-II): from individual species to whole genera.</title>
        <authorList>
            <person name="Goeker M."/>
        </authorList>
    </citation>
    <scope>NUCLEOTIDE SEQUENCE [LARGE SCALE GENOMIC DNA]</scope>
    <source>
        <strain evidence="2 3">DSM 29057</strain>
    </source>
</reference>
<evidence type="ECO:0000313" key="3">
    <source>
        <dbReference type="Proteomes" id="UP000241964"/>
    </source>
</evidence>
<comment type="caution">
    <text evidence="2">The sequence shown here is derived from an EMBL/GenBank/DDBJ whole genome shotgun (WGS) entry which is preliminary data.</text>
</comment>
<name>A0A2P8FVH9_9BACT</name>
<dbReference type="EMBL" id="PYAS01000011">
    <property type="protein sequence ID" value="PSL25719.1"/>
    <property type="molecule type" value="Genomic_DNA"/>
</dbReference>
<protein>
    <submittedName>
        <fullName evidence="2">Helix-turn-helix protein</fullName>
    </submittedName>
</protein>
<sequence>MNSPLKPSNNAEMQLQIDNLTRRVDYLASKIKSNSEIPKKEWYRPTEACKLLGISRAKFEAYKRSGLFPTHKVGGCVYVASSDISGFFSKMLR</sequence>
<feature type="domain" description="Helix-turn-helix" evidence="1">
    <location>
        <begin position="42"/>
        <end position="87"/>
    </location>
</feature>
<dbReference type="Proteomes" id="UP000241964">
    <property type="component" value="Unassembled WGS sequence"/>
</dbReference>
<dbReference type="Pfam" id="PF12728">
    <property type="entry name" value="HTH_17"/>
    <property type="match status" value="1"/>
</dbReference>
<keyword evidence="3" id="KW-1185">Reference proteome</keyword>